<organism evidence="1 2">
    <name type="scientific">Taklimakanibacter albus</name>
    <dbReference type="NCBI Taxonomy" id="2800327"/>
    <lineage>
        <taxon>Bacteria</taxon>
        <taxon>Pseudomonadati</taxon>
        <taxon>Pseudomonadota</taxon>
        <taxon>Alphaproteobacteria</taxon>
        <taxon>Hyphomicrobiales</taxon>
        <taxon>Aestuariivirgaceae</taxon>
        <taxon>Taklimakanibacter</taxon>
    </lineage>
</organism>
<accession>A0ACC5QZK9</accession>
<protein>
    <submittedName>
        <fullName evidence="1">Iron ABC transporter permease</fullName>
    </submittedName>
</protein>
<proteinExistence type="predicted"/>
<evidence type="ECO:0000313" key="1">
    <source>
        <dbReference type="EMBL" id="MBK1865849.1"/>
    </source>
</evidence>
<dbReference type="EMBL" id="JAENHL010000006">
    <property type="protein sequence ID" value="MBK1865849.1"/>
    <property type="molecule type" value="Genomic_DNA"/>
</dbReference>
<name>A0ACC5QZK9_9HYPH</name>
<sequence length="354" mass="36341">MTVTRALDGRLIMRFAGGLTIRLADVVALSGLSLVILLAAAASLTVGSTPVGMADAIGILWHGPDASDLSFAVWDVRLPRILMGILVGASVALTGAMLQSLAQNPLADPGLLGLSQGSMTALLVIFVFLPGLPQGWLPLAALAGGLAVGVLLVILVGRANAGGMAILLIGIAVETSLSSVTSILLLYTPPEVSLALADWMAGSLFRASWQSLATFTPWFALGVPAILFLGRALRSYDLGDQMAMALGETLSFSKPVILVTAVLLTSAAVSAVGPLAFLGVMAPHLANFISPASGRARLLLSAAVGALLVVCADILTRGLAGELPLPTGLAIVILGVPMFITTLRLRSARRMRGQ</sequence>
<dbReference type="Proteomes" id="UP000616151">
    <property type="component" value="Unassembled WGS sequence"/>
</dbReference>
<evidence type="ECO:0000313" key="2">
    <source>
        <dbReference type="Proteomes" id="UP000616151"/>
    </source>
</evidence>
<reference evidence="1" key="1">
    <citation type="submission" date="2021-01" db="EMBL/GenBank/DDBJ databases">
        <authorList>
            <person name="Sun Q."/>
        </authorList>
    </citation>
    <scope>NUCLEOTIDE SEQUENCE</scope>
    <source>
        <strain evidence="1">YIM B02566</strain>
    </source>
</reference>
<keyword evidence="2" id="KW-1185">Reference proteome</keyword>
<comment type="caution">
    <text evidence="1">The sequence shown here is derived from an EMBL/GenBank/DDBJ whole genome shotgun (WGS) entry which is preliminary data.</text>
</comment>
<gene>
    <name evidence="1" type="ORF">JHL16_05760</name>
</gene>